<feature type="transmembrane region" description="Helical" evidence="7">
    <location>
        <begin position="50"/>
        <end position="71"/>
    </location>
</feature>
<dbReference type="GO" id="GO:0016887">
    <property type="term" value="F:ATP hydrolysis activity"/>
    <property type="evidence" value="ECO:0007669"/>
    <property type="project" value="InterPro"/>
</dbReference>
<dbReference type="SUPFAM" id="SSF90123">
    <property type="entry name" value="ABC transporter transmembrane region"/>
    <property type="match status" value="1"/>
</dbReference>
<dbReference type="InterPro" id="IPR036640">
    <property type="entry name" value="ABC1_TM_sf"/>
</dbReference>
<dbReference type="PROSITE" id="PS50893">
    <property type="entry name" value="ABC_TRANSPORTER_2"/>
    <property type="match status" value="1"/>
</dbReference>
<dbReference type="SMART" id="SM00382">
    <property type="entry name" value="AAA"/>
    <property type="match status" value="1"/>
</dbReference>
<evidence type="ECO:0008006" key="12">
    <source>
        <dbReference type="Google" id="ProtNLM"/>
    </source>
</evidence>
<feature type="transmembrane region" description="Helical" evidence="7">
    <location>
        <begin position="299"/>
        <end position="320"/>
    </location>
</feature>
<dbReference type="InterPro" id="IPR039421">
    <property type="entry name" value="Type_1_exporter"/>
</dbReference>
<dbReference type="Gene3D" id="1.20.1560.10">
    <property type="entry name" value="ABC transporter type 1, transmembrane domain"/>
    <property type="match status" value="1"/>
</dbReference>
<reference evidence="10 11" key="1">
    <citation type="submission" date="2016-06" db="EMBL/GenBank/DDBJ databases">
        <title>Draft genome of Moraxella nonliquefaciens CCUG 60284.</title>
        <authorList>
            <person name="Salva-Serra F."/>
            <person name="Engstrom-Jakobsson H."/>
            <person name="Thorell K."/>
            <person name="Gonzales-Siles L."/>
            <person name="Karlsson R."/>
            <person name="Boulund F."/>
            <person name="Engstrand L."/>
            <person name="Kristiansson E."/>
            <person name="Moore E."/>
        </authorList>
    </citation>
    <scope>NUCLEOTIDE SEQUENCE [LARGE SCALE GENOMIC DNA]</scope>
    <source>
        <strain evidence="10 11">CCUG 60284</strain>
    </source>
</reference>
<dbReference type="EMBL" id="LZDN01000013">
    <property type="protein sequence ID" value="OBX50555.1"/>
    <property type="molecule type" value="Genomic_DNA"/>
</dbReference>
<feature type="domain" description="ABC transporter" evidence="8">
    <location>
        <begin position="357"/>
        <end position="568"/>
    </location>
</feature>
<dbReference type="PANTHER" id="PTHR43394">
    <property type="entry name" value="ATP-DEPENDENT PERMEASE MDL1, MITOCHONDRIAL"/>
    <property type="match status" value="1"/>
</dbReference>
<keyword evidence="6 7" id="KW-0472">Membrane</keyword>
<dbReference type="GO" id="GO:0015421">
    <property type="term" value="F:ABC-type oligopeptide transporter activity"/>
    <property type="evidence" value="ECO:0007669"/>
    <property type="project" value="TreeGrafter"/>
</dbReference>
<dbReference type="GO" id="GO:0005886">
    <property type="term" value="C:plasma membrane"/>
    <property type="evidence" value="ECO:0007669"/>
    <property type="project" value="UniProtKB-SubCell"/>
</dbReference>
<feature type="transmembrane region" description="Helical" evidence="7">
    <location>
        <begin position="259"/>
        <end position="279"/>
    </location>
</feature>
<evidence type="ECO:0000256" key="1">
    <source>
        <dbReference type="ARBA" id="ARBA00004651"/>
    </source>
</evidence>
<dbReference type="Gene3D" id="3.40.50.300">
    <property type="entry name" value="P-loop containing nucleotide triphosphate hydrolases"/>
    <property type="match status" value="1"/>
</dbReference>
<organism evidence="10 11">
    <name type="scientific">Moraxella nonliquefaciens</name>
    <dbReference type="NCBI Taxonomy" id="478"/>
    <lineage>
        <taxon>Bacteria</taxon>
        <taxon>Pseudomonadati</taxon>
        <taxon>Pseudomonadota</taxon>
        <taxon>Gammaproteobacteria</taxon>
        <taxon>Moraxellales</taxon>
        <taxon>Moraxellaceae</taxon>
        <taxon>Moraxella</taxon>
    </lineage>
</organism>
<dbReference type="PROSITE" id="PS50929">
    <property type="entry name" value="ABC_TM1F"/>
    <property type="match status" value="1"/>
</dbReference>
<comment type="caution">
    <text evidence="10">The sequence shown here is derived from an EMBL/GenBank/DDBJ whole genome shotgun (WGS) entry which is preliminary data.</text>
</comment>
<evidence type="ECO:0000259" key="8">
    <source>
        <dbReference type="PROSITE" id="PS50893"/>
    </source>
</evidence>
<evidence type="ECO:0000313" key="11">
    <source>
        <dbReference type="Proteomes" id="UP000092671"/>
    </source>
</evidence>
<feature type="transmembrane region" description="Helical" evidence="7">
    <location>
        <begin position="144"/>
        <end position="167"/>
    </location>
</feature>
<keyword evidence="5 7" id="KW-1133">Transmembrane helix</keyword>
<feature type="transmembrane region" description="Helical" evidence="7">
    <location>
        <begin position="24"/>
        <end position="44"/>
    </location>
</feature>
<dbReference type="Pfam" id="PF00005">
    <property type="entry name" value="ABC_tran"/>
    <property type="match status" value="1"/>
</dbReference>
<comment type="subcellular location">
    <subcellularLocation>
        <location evidence="1">Cell membrane</location>
        <topology evidence="1">Multi-pass membrane protein</topology>
    </subcellularLocation>
</comment>
<dbReference type="AlphaFoldDB" id="A0A1B8PJL9"/>
<evidence type="ECO:0000313" key="10">
    <source>
        <dbReference type="EMBL" id="OBX50555.1"/>
    </source>
</evidence>
<dbReference type="PANTHER" id="PTHR43394:SF1">
    <property type="entry name" value="ATP-BINDING CASSETTE SUB-FAMILY B MEMBER 10, MITOCHONDRIAL"/>
    <property type="match status" value="1"/>
</dbReference>
<gene>
    <name evidence="10" type="ORF">A9Z60_08930</name>
</gene>
<dbReference type="InterPro" id="IPR027417">
    <property type="entry name" value="P-loop_NTPase"/>
</dbReference>
<keyword evidence="2 7" id="KW-0812">Transmembrane</keyword>
<dbReference type="OrthoDB" id="6336411at2"/>
<evidence type="ECO:0000256" key="5">
    <source>
        <dbReference type="ARBA" id="ARBA00022989"/>
    </source>
</evidence>
<name>A0A1B8PJL9_MORNO</name>
<evidence type="ECO:0000259" key="9">
    <source>
        <dbReference type="PROSITE" id="PS50929"/>
    </source>
</evidence>
<evidence type="ECO:0000256" key="2">
    <source>
        <dbReference type="ARBA" id="ARBA00022692"/>
    </source>
</evidence>
<keyword evidence="4" id="KW-0067">ATP-binding</keyword>
<protein>
    <recommendedName>
        <fullName evidence="12">Cysteine ABC transporter</fullName>
    </recommendedName>
</protein>
<dbReference type="Proteomes" id="UP000092671">
    <property type="component" value="Unassembled WGS sequence"/>
</dbReference>
<feature type="transmembrane region" description="Helical" evidence="7">
    <location>
        <begin position="173"/>
        <end position="192"/>
    </location>
</feature>
<proteinExistence type="predicted"/>
<evidence type="ECO:0000256" key="4">
    <source>
        <dbReference type="ARBA" id="ARBA00022840"/>
    </source>
</evidence>
<dbReference type="SUPFAM" id="SSF52540">
    <property type="entry name" value="P-loop containing nucleoside triphosphate hydrolases"/>
    <property type="match status" value="1"/>
</dbReference>
<dbReference type="InterPro" id="IPR003593">
    <property type="entry name" value="AAA+_ATPase"/>
</dbReference>
<evidence type="ECO:0000256" key="7">
    <source>
        <dbReference type="SAM" id="Phobius"/>
    </source>
</evidence>
<dbReference type="GO" id="GO:0005524">
    <property type="term" value="F:ATP binding"/>
    <property type="evidence" value="ECO:0007669"/>
    <property type="project" value="UniProtKB-KW"/>
</dbReference>
<dbReference type="RefSeq" id="WP_066893207.1">
    <property type="nucleotide sequence ID" value="NZ_LZDN01000013.1"/>
</dbReference>
<dbReference type="InterPro" id="IPR003439">
    <property type="entry name" value="ABC_transporter-like_ATP-bd"/>
</dbReference>
<feature type="domain" description="ABC transmembrane type-1" evidence="9">
    <location>
        <begin position="31"/>
        <end position="289"/>
    </location>
</feature>
<accession>A0A1B8PJL9</accession>
<sequence length="569" mass="62189">MTNKTNRQFRLKFRLRDLLLSQKFLWLIAWLLGIATVLSVLGLVMLSGWFITMAGVAGVLAVGTHTFNYLLPSALIRGFAIIRTFARYGDLMVSHHAVFGLLRDLRVKFFAHWARLPPSLRLKKGGSSETMQRLVKDIDTLDEFVLRVLSPLIIAATAVVVLSLMVYLMIPTAWIAILHMGLAFVIALMTLYKGIALAKRERELAVLRKSNLINTLPALTALITWGRWQDSVRKFSEHDERHHELTVVSLCHRRNAQALIQLGIALAVVMLLLMAGRIFEQGITPFTLTNLNSHATLNPAIVLALTLGVFGLMEIISALVSEPLAYGRSINAKTRINELMGADVTSQKQPIDGSPTLILKDLSIKMPSAIMSVDGICATLTPSTPTLIMGASGAGKSTLLATMAGEIPRINGEILVQASGLCDDIDKVDFGRGFGFLGQNVDIFDQSLADNLRLGKPSATDDELWAVLDKVGLLDWSKSQPKGLNTPLGEYGMAISGGQGRRVALARLLLSPKKVLLLDEPFAGLDSTTRHKVWQSLTDMQKSGEIGVLAIATHQVWQGMGDVNMLYVG</sequence>
<evidence type="ECO:0000256" key="6">
    <source>
        <dbReference type="ARBA" id="ARBA00023136"/>
    </source>
</evidence>
<keyword evidence="3" id="KW-0547">Nucleotide-binding</keyword>
<evidence type="ECO:0000256" key="3">
    <source>
        <dbReference type="ARBA" id="ARBA00022741"/>
    </source>
</evidence>
<dbReference type="InterPro" id="IPR011527">
    <property type="entry name" value="ABC1_TM_dom"/>
</dbReference>